<dbReference type="EMBL" id="JAAOLE020000001">
    <property type="protein sequence ID" value="NVI46823.1"/>
    <property type="molecule type" value="Genomic_DNA"/>
</dbReference>
<reference evidence="1" key="1">
    <citation type="submission" date="2020-06" db="EMBL/GenBank/DDBJ databases">
        <title>Whole Genome Sequence of Bradyrhizobium sp. Strain 1S1.</title>
        <authorList>
            <person name="Bromfield E.S.P."/>
            <person name="Cloutier S."/>
        </authorList>
    </citation>
    <scope>NUCLEOTIDE SEQUENCE [LARGE SCALE GENOMIC DNA]</scope>
    <source>
        <strain evidence="1">1S1</strain>
    </source>
</reference>
<accession>A0A973W3A9</accession>
<reference evidence="2" key="3">
    <citation type="submission" date="2024-03" db="EMBL/GenBank/DDBJ databases">
        <authorList>
            <person name="Bromfield E.S.P."/>
            <person name="Cloutier S."/>
        </authorList>
    </citation>
    <scope>NUCLEOTIDE SEQUENCE</scope>
    <source>
        <strain evidence="2">5S5</strain>
    </source>
</reference>
<dbReference type="AlphaFoldDB" id="A0A973W3A9"/>
<reference evidence="2" key="2">
    <citation type="journal article" date="2021" name="Int. J. Syst. Evol. Microbiol.">
        <title>Bradyrhizobium septentrionale sp. nov. (sv. septentrionale) and Bradyrhizobium quebecense sp. nov. (sv. septentrionale) associated with legumes native to Canada possess rearranged symbiosis genes and numerous insertion sequences.</title>
        <authorList>
            <person name="Bromfield E.S.P."/>
            <person name="Cloutier S."/>
        </authorList>
    </citation>
    <scope>NUCLEOTIDE SEQUENCE</scope>
    <source>
        <strain evidence="2">5S5</strain>
    </source>
</reference>
<keyword evidence="3" id="KW-1185">Reference proteome</keyword>
<organism evidence="1">
    <name type="scientific">Bradyrhizobium septentrionale</name>
    <dbReference type="NCBI Taxonomy" id="1404411"/>
    <lineage>
        <taxon>Bacteria</taxon>
        <taxon>Pseudomonadati</taxon>
        <taxon>Pseudomonadota</taxon>
        <taxon>Alphaproteobacteria</taxon>
        <taxon>Hyphomicrobiales</taxon>
        <taxon>Nitrobacteraceae</taxon>
        <taxon>Bradyrhizobium</taxon>
    </lineage>
</organism>
<gene>
    <name evidence="1" type="ORF">HAP48_028450</name>
    <name evidence="2" type="ORF">WDK88_18135</name>
</gene>
<evidence type="ECO:0000313" key="1">
    <source>
        <dbReference type="EMBL" id="NVI46823.1"/>
    </source>
</evidence>
<evidence type="ECO:0000313" key="2">
    <source>
        <dbReference type="EMBL" id="WXC83354.1"/>
    </source>
</evidence>
<dbReference type="Proteomes" id="UP001432046">
    <property type="component" value="Chromosome"/>
</dbReference>
<protein>
    <submittedName>
        <fullName evidence="1">Uncharacterized protein</fullName>
    </submittedName>
</protein>
<name>A0A973W3A9_9BRAD</name>
<dbReference type="RefSeq" id="WP_166206357.1">
    <property type="nucleotide sequence ID" value="NZ_CP088285.1"/>
</dbReference>
<evidence type="ECO:0000313" key="3">
    <source>
        <dbReference type="Proteomes" id="UP001432046"/>
    </source>
</evidence>
<sequence>MDKSARAAFGGPPGPLINPAGVIPGFEPIELPGLPGHNHDAIDKLSKARGQFTGYLAVGTGNAF</sequence>
<dbReference type="EMBL" id="CP147711">
    <property type="protein sequence ID" value="WXC83354.1"/>
    <property type="molecule type" value="Genomic_DNA"/>
</dbReference>
<proteinExistence type="predicted"/>